<evidence type="ECO:0000313" key="3">
    <source>
        <dbReference type="Proteomes" id="UP000276133"/>
    </source>
</evidence>
<accession>A0A3M7QHM5</accession>
<keyword evidence="3" id="KW-1185">Reference proteome</keyword>
<proteinExistence type="predicted"/>
<evidence type="ECO:0000256" key="1">
    <source>
        <dbReference type="SAM" id="Phobius"/>
    </source>
</evidence>
<protein>
    <submittedName>
        <fullName evidence="2">Uncharacterized protein</fullName>
    </submittedName>
</protein>
<dbReference type="Proteomes" id="UP000276133">
    <property type="component" value="Unassembled WGS sequence"/>
</dbReference>
<keyword evidence="1" id="KW-0812">Transmembrane</keyword>
<organism evidence="2 3">
    <name type="scientific">Brachionus plicatilis</name>
    <name type="common">Marine rotifer</name>
    <name type="synonym">Brachionus muelleri</name>
    <dbReference type="NCBI Taxonomy" id="10195"/>
    <lineage>
        <taxon>Eukaryota</taxon>
        <taxon>Metazoa</taxon>
        <taxon>Spiralia</taxon>
        <taxon>Gnathifera</taxon>
        <taxon>Rotifera</taxon>
        <taxon>Eurotatoria</taxon>
        <taxon>Monogononta</taxon>
        <taxon>Pseudotrocha</taxon>
        <taxon>Ploima</taxon>
        <taxon>Brachionidae</taxon>
        <taxon>Brachionus</taxon>
    </lineage>
</organism>
<dbReference type="AlphaFoldDB" id="A0A3M7QHM5"/>
<reference evidence="2 3" key="1">
    <citation type="journal article" date="2018" name="Sci. Rep.">
        <title>Genomic signatures of local adaptation to the degree of environmental predictability in rotifers.</title>
        <authorList>
            <person name="Franch-Gras L."/>
            <person name="Hahn C."/>
            <person name="Garcia-Roger E.M."/>
            <person name="Carmona M.J."/>
            <person name="Serra M."/>
            <person name="Gomez A."/>
        </authorList>
    </citation>
    <scope>NUCLEOTIDE SEQUENCE [LARGE SCALE GENOMIC DNA]</scope>
    <source>
        <strain evidence="2">HYR1</strain>
    </source>
</reference>
<sequence>MIKNQKNLSQENNITSLCLSIIFRTVTKSLNFLTLLIIIFINKFVTNICFGKTLKFIGSEIHLLSTSYSYKIFSCELFCNYHLHDGVLSRYPEKLINPLVLVENRCHSSSVNNTSHQFKMFSKLTHGSNNSEDIVLSTNKGETMNKFWIMSKMSPGLLIL</sequence>
<keyword evidence="1" id="KW-0472">Membrane</keyword>
<comment type="caution">
    <text evidence="2">The sequence shown here is derived from an EMBL/GenBank/DDBJ whole genome shotgun (WGS) entry which is preliminary data.</text>
</comment>
<keyword evidence="1" id="KW-1133">Transmembrane helix</keyword>
<feature type="transmembrane region" description="Helical" evidence="1">
    <location>
        <begin position="21"/>
        <end position="41"/>
    </location>
</feature>
<evidence type="ECO:0000313" key="2">
    <source>
        <dbReference type="EMBL" id="RNA10743.1"/>
    </source>
</evidence>
<name>A0A3M7QHM5_BRAPC</name>
<dbReference type="EMBL" id="REGN01006122">
    <property type="protein sequence ID" value="RNA10743.1"/>
    <property type="molecule type" value="Genomic_DNA"/>
</dbReference>
<gene>
    <name evidence="2" type="ORF">BpHYR1_002704</name>
</gene>